<dbReference type="RefSeq" id="XP_029240658.1">
    <property type="nucleotide sequence ID" value="XM_029379444.1"/>
</dbReference>
<dbReference type="VEuPathDB" id="TriTrypDB:TRSC58_01024"/>
<dbReference type="GeneID" id="40326374"/>
<proteinExistence type="predicted"/>
<evidence type="ECO:0000313" key="1">
    <source>
        <dbReference type="EMBL" id="RNF08896.1"/>
    </source>
</evidence>
<gene>
    <name evidence="1" type="ORF">TraAM80_02441</name>
</gene>
<dbReference type="AlphaFoldDB" id="A0A422NTV6"/>
<dbReference type="EMBL" id="MKGL01000057">
    <property type="protein sequence ID" value="RNF08896.1"/>
    <property type="molecule type" value="Genomic_DNA"/>
</dbReference>
<protein>
    <submittedName>
        <fullName evidence="1">Protein phosphatase 2C</fullName>
    </submittedName>
</protein>
<name>A0A422NTV6_TRYRA</name>
<keyword evidence="2" id="KW-1185">Reference proteome</keyword>
<dbReference type="Proteomes" id="UP000283634">
    <property type="component" value="Unassembled WGS sequence"/>
</dbReference>
<organism evidence="1 2">
    <name type="scientific">Trypanosoma rangeli</name>
    <dbReference type="NCBI Taxonomy" id="5698"/>
    <lineage>
        <taxon>Eukaryota</taxon>
        <taxon>Discoba</taxon>
        <taxon>Euglenozoa</taxon>
        <taxon>Kinetoplastea</taxon>
        <taxon>Metakinetoplastina</taxon>
        <taxon>Trypanosomatida</taxon>
        <taxon>Trypanosomatidae</taxon>
        <taxon>Trypanosoma</taxon>
        <taxon>Herpetosoma</taxon>
    </lineage>
</organism>
<evidence type="ECO:0000313" key="2">
    <source>
        <dbReference type="Proteomes" id="UP000283634"/>
    </source>
</evidence>
<accession>A0A422NTV6</accession>
<sequence>MRAEKVRWLVGSLKKMCCGIARQPTVGVEQCERKYEVRHGAAAPLSMQGEAKTIASNNTGNERGAVPPTSPFCLDVLVSSAGDSHAFGIARNTFSSGFHDPWDATREPVVSLS</sequence>
<comment type="caution">
    <text evidence="1">The sequence shown here is derived from an EMBL/GenBank/DDBJ whole genome shotgun (WGS) entry which is preliminary data.</text>
</comment>
<reference evidence="1 2" key="1">
    <citation type="journal article" date="2018" name="BMC Genomics">
        <title>Genomic comparison of Trypanosoma conorhini and Trypanosoma rangeli to Trypanosoma cruzi strains of high and low virulence.</title>
        <authorList>
            <person name="Bradwell K.R."/>
            <person name="Koparde V.N."/>
            <person name="Matveyev A.V."/>
            <person name="Serrano M.G."/>
            <person name="Alves J.M."/>
            <person name="Parikh H."/>
            <person name="Huang B."/>
            <person name="Lee V."/>
            <person name="Espinosa-Alvarez O."/>
            <person name="Ortiz P.A."/>
            <person name="Costa-Martins A.G."/>
            <person name="Teixeira M.M."/>
            <person name="Buck G.A."/>
        </authorList>
    </citation>
    <scope>NUCLEOTIDE SEQUENCE [LARGE SCALE GENOMIC DNA]</scope>
    <source>
        <strain evidence="1 2">AM80</strain>
    </source>
</reference>